<keyword evidence="11 15" id="KW-0819">tRNA processing</keyword>
<comment type="subcellular location">
    <subcellularLocation>
        <location evidence="2 15 17">Cytoplasm</location>
    </subcellularLocation>
</comment>
<dbReference type="Gene3D" id="3.40.1280.10">
    <property type="match status" value="1"/>
</dbReference>
<evidence type="ECO:0000256" key="16">
    <source>
        <dbReference type="PIRSR" id="PIRSR000386-1"/>
    </source>
</evidence>
<dbReference type="HAMAP" id="MF_00605">
    <property type="entry name" value="TrmD"/>
    <property type="match status" value="1"/>
</dbReference>
<dbReference type="SUPFAM" id="SSF75217">
    <property type="entry name" value="alpha/beta knot"/>
    <property type="match status" value="1"/>
</dbReference>
<dbReference type="PATRIC" id="fig|1249627.3.peg.3541"/>
<evidence type="ECO:0000256" key="3">
    <source>
        <dbReference type="ARBA" id="ARBA00007630"/>
    </source>
</evidence>
<dbReference type="PANTHER" id="PTHR46417">
    <property type="entry name" value="TRNA (GUANINE-N(1)-)-METHYLTRANSFERASE"/>
    <property type="match status" value="1"/>
</dbReference>
<dbReference type="EC" id="2.1.1.228" evidence="5 15"/>
<keyword evidence="7 15" id="KW-0963">Cytoplasm</keyword>
<keyword evidence="20" id="KW-1185">Reference proteome</keyword>
<dbReference type="GO" id="GO:0052906">
    <property type="term" value="F:tRNA (guanine(37)-N1)-methyltransferase activity"/>
    <property type="evidence" value="ECO:0007669"/>
    <property type="project" value="UniProtKB-UniRule"/>
</dbReference>
<name>W9VTJ0_9GAMM</name>
<dbReference type="InterPro" id="IPR016009">
    <property type="entry name" value="tRNA_MeTrfase_TRMD/TRM10"/>
</dbReference>
<dbReference type="AlphaFoldDB" id="W9VTJ0"/>
<evidence type="ECO:0000256" key="5">
    <source>
        <dbReference type="ARBA" id="ARBA00012807"/>
    </source>
</evidence>
<protein>
    <recommendedName>
        <fullName evidence="6 15">tRNA (guanine-N(1)-)-methyltransferase</fullName>
        <ecNumber evidence="5 15">2.1.1.228</ecNumber>
    </recommendedName>
    <alternativeName>
        <fullName evidence="12 15">M1G-methyltransferase</fullName>
    </alternativeName>
    <alternativeName>
        <fullName evidence="13 15">tRNA [GM37] methyltransferase</fullName>
    </alternativeName>
</protein>
<comment type="subunit">
    <text evidence="4 15 17">Homodimer.</text>
</comment>
<comment type="function">
    <text evidence="1 15 17">Specifically methylates guanosine-37 in various tRNAs.</text>
</comment>
<keyword evidence="10 15" id="KW-0949">S-adenosyl-L-methionine</keyword>
<dbReference type="EMBL" id="AONC01000061">
    <property type="protein sequence ID" value="EXJ13710.1"/>
    <property type="molecule type" value="Genomic_DNA"/>
</dbReference>
<evidence type="ECO:0000256" key="2">
    <source>
        <dbReference type="ARBA" id="ARBA00004496"/>
    </source>
</evidence>
<feature type="binding site" evidence="15 16">
    <location>
        <begin position="140"/>
        <end position="145"/>
    </location>
    <ligand>
        <name>S-adenosyl-L-methionine</name>
        <dbReference type="ChEBI" id="CHEBI:59789"/>
    </ligand>
</feature>
<evidence type="ECO:0000256" key="11">
    <source>
        <dbReference type="ARBA" id="ARBA00022694"/>
    </source>
</evidence>
<dbReference type="eggNOG" id="COG0336">
    <property type="taxonomic scope" value="Bacteria"/>
</dbReference>
<evidence type="ECO:0000259" key="18">
    <source>
        <dbReference type="Pfam" id="PF01746"/>
    </source>
</evidence>
<dbReference type="GO" id="GO:0002939">
    <property type="term" value="P:tRNA N1-guanine methylation"/>
    <property type="evidence" value="ECO:0007669"/>
    <property type="project" value="TreeGrafter"/>
</dbReference>
<evidence type="ECO:0000256" key="1">
    <source>
        <dbReference type="ARBA" id="ARBA00002634"/>
    </source>
</evidence>
<evidence type="ECO:0000256" key="7">
    <source>
        <dbReference type="ARBA" id="ARBA00022490"/>
    </source>
</evidence>
<accession>W9VTJ0</accession>
<evidence type="ECO:0000256" key="10">
    <source>
        <dbReference type="ARBA" id="ARBA00022691"/>
    </source>
</evidence>
<evidence type="ECO:0000256" key="12">
    <source>
        <dbReference type="ARBA" id="ARBA00029736"/>
    </source>
</evidence>
<dbReference type="Pfam" id="PF01746">
    <property type="entry name" value="tRNA_m1G_MT"/>
    <property type="match status" value="1"/>
</dbReference>
<feature type="binding site" evidence="15 16">
    <location>
        <position position="120"/>
    </location>
    <ligand>
        <name>S-adenosyl-L-methionine</name>
        <dbReference type="ChEBI" id="CHEBI:59789"/>
    </ligand>
</feature>
<dbReference type="STRING" id="1249627.D779_3465"/>
<dbReference type="Gene3D" id="1.10.1270.20">
    <property type="entry name" value="tRNA(m1g37)methyltransferase, domain 2"/>
    <property type="match status" value="1"/>
</dbReference>
<dbReference type="GO" id="GO:0005829">
    <property type="term" value="C:cytosol"/>
    <property type="evidence" value="ECO:0007669"/>
    <property type="project" value="TreeGrafter"/>
</dbReference>
<dbReference type="CDD" id="cd18080">
    <property type="entry name" value="TrmD-like"/>
    <property type="match status" value="1"/>
</dbReference>
<dbReference type="InterPro" id="IPR029028">
    <property type="entry name" value="Alpha/beta_knot_MTases"/>
</dbReference>
<evidence type="ECO:0000313" key="19">
    <source>
        <dbReference type="EMBL" id="EXJ13710.1"/>
    </source>
</evidence>
<comment type="catalytic activity">
    <reaction evidence="14 15 17">
        <text>guanosine(37) in tRNA + S-adenosyl-L-methionine = N(1)-methylguanosine(37) in tRNA + S-adenosyl-L-homocysteine + H(+)</text>
        <dbReference type="Rhea" id="RHEA:36899"/>
        <dbReference type="Rhea" id="RHEA-COMP:10145"/>
        <dbReference type="Rhea" id="RHEA-COMP:10147"/>
        <dbReference type="ChEBI" id="CHEBI:15378"/>
        <dbReference type="ChEBI" id="CHEBI:57856"/>
        <dbReference type="ChEBI" id="CHEBI:59789"/>
        <dbReference type="ChEBI" id="CHEBI:73542"/>
        <dbReference type="ChEBI" id="CHEBI:74269"/>
        <dbReference type="EC" id="2.1.1.228"/>
    </reaction>
</comment>
<dbReference type="NCBIfam" id="NF000648">
    <property type="entry name" value="PRK00026.1"/>
    <property type="match status" value="1"/>
</dbReference>
<dbReference type="FunFam" id="3.40.1280.10:FF:000001">
    <property type="entry name" value="tRNA (guanine-N(1)-)-methyltransferase"/>
    <property type="match status" value="1"/>
</dbReference>
<evidence type="ECO:0000256" key="9">
    <source>
        <dbReference type="ARBA" id="ARBA00022679"/>
    </source>
</evidence>
<proteinExistence type="inferred from homology"/>
<feature type="domain" description="tRNA methyltransferase TRMD/TRM10-type" evidence="18">
    <location>
        <begin position="9"/>
        <end position="232"/>
    </location>
</feature>
<dbReference type="InterPro" id="IPR023148">
    <property type="entry name" value="tRNA_m1G_MeTrfase_C_sf"/>
</dbReference>
<comment type="similarity">
    <text evidence="3 15 17">Belongs to the RNA methyltransferase TrmD family.</text>
</comment>
<evidence type="ECO:0000256" key="15">
    <source>
        <dbReference type="HAMAP-Rule" id="MF_00605"/>
    </source>
</evidence>
<keyword evidence="9 15" id="KW-0808">Transferase</keyword>
<evidence type="ECO:0000256" key="8">
    <source>
        <dbReference type="ARBA" id="ARBA00022603"/>
    </source>
</evidence>
<dbReference type="InterPro" id="IPR029026">
    <property type="entry name" value="tRNA_m1G_MTases_N"/>
</dbReference>
<dbReference type="PIRSF" id="PIRSF000386">
    <property type="entry name" value="tRNA_mtase"/>
    <property type="match status" value="1"/>
</dbReference>
<evidence type="ECO:0000256" key="17">
    <source>
        <dbReference type="RuleBase" id="RU003464"/>
    </source>
</evidence>
<organism evidence="19 20">
    <name type="scientific">Imhoffiella purpurea</name>
    <dbReference type="NCBI Taxonomy" id="1249627"/>
    <lineage>
        <taxon>Bacteria</taxon>
        <taxon>Pseudomonadati</taxon>
        <taxon>Pseudomonadota</taxon>
        <taxon>Gammaproteobacteria</taxon>
        <taxon>Chromatiales</taxon>
        <taxon>Chromatiaceae</taxon>
        <taxon>Imhoffiella</taxon>
    </lineage>
</organism>
<dbReference type="Proteomes" id="UP000019460">
    <property type="component" value="Unassembled WGS sequence"/>
</dbReference>
<evidence type="ECO:0000256" key="13">
    <source>
        <dbReference type="ARBA" id="ARBA00033392"/>
    </source>
</evidence>
<keyword evidence="8 15" id="KW-0489">Methyltransferase</keyword>
<evidence type="ECO:0000256" key="4">
    <source>
        <dbReference type="ARBA" id="ARBA00011738"/>
    </source>
</evidence>
<dbReference type="PANTHER" id="PTHR46417:SF1">
    <property type="entry name" value="TRNA (GUANINE-N(1)-)-METHYLTRANSFERASE"/>
    <property type="match status" value="1"/>
</dbReference>
<gene>
    <name evidence="15" type="primary">trmD</name>
    <name evidence="19" type="ORF">D779_3465</name>
</gene>
<evidence type="ECO:0000313" key="20">
    <source>
        <dbReference type="Proteomes" id="UP000019460"/>
    </source>
</evidence>
<evidence type="ECO:0000256" key="6">
    <source>
        <dbReference type="ARBA" id="ARBA00014679"/>
    </source>
</evidence>
<sequence length="265" mass="29348">MLAKGLVIMRFDVITLFPELFRILSDQGVTGRALTRGIADLHLWNPRDFTRDPHRTVDDRPYGGGPGMVMKVEPLRDAIAAAHEQAPGSRVAYLSPQGRPLDQSAMLEIAARPGWILLAGRYEGVDERLIETHVDEEWSIGDYVLSGGELPAMVVMDAVIRLLPGALGHADSARQDSHMDGLLDCPHYTRPERIEEGSVPPVLIGGDHAAIERWRLRQALGRTWLRRPDLLARRGLSAAEQALLDEFVLAHREGGAGREQEPRKS</sequence>
<reference evidence="19 20" key="1">
    <citation type="submission" date="2012-11" db="EMBL/GenBank/DDBJ databases">
        <title>Genome assembly of Thiorhodococcus sp. AK35.</title>
        <authorList>
            <person name="Nupur N."/>
            <person name="Khatri I."/>
            <person name="Subramanian S."/>
            <person name="Pinnaka A."/>
        </authorList>
    </citation>
    <scope>NUCLEOTIDE SEQUENCE [LARGE SCALE GENOMIC DNA]</scope>
    <source>
        <strain evidence="19 20">AK35</strain>
    </source>
</reference>
<dbReference type="NCBIfam" id="TIGR00088">
    <property type="entry name" value="trmD"/>
    <property type="match status" value="1"/>
</dbReference>
<comment type="caution">
    <text evidence="19">The sequence shown here is derived from an EMBL/GenBank/DDBJ whole genome shotgun (WGS) entry which is preliminary data.</text>
</comment>
<evidence type="ECO:0000256" key="14">
    <source>
        <dbReference type="ARBA" id="ARBA00047783"/>
    </source>
</evidence>
<dbReference type="FunFam" id="1.10.1270.20:FF:000001">
    <property type="entry name" value="tRNA (guanine-N(1)-)-methyltransferase"/>
    <property type="match status" value="1"/>
</dbReference>
<dbReference type="InterPro" id="IPR002649">
    <property type="entry name" value="tRNA_m1G_MeTrfase_TrmD"/>
</dbReference>